<proteinExistence type="predicted"/>
<dbReference type="InterPro" id="IPR025671">
    <property type="entry name" value="HXXEE"/>
</dbReference>
<comment type="caution">
    <text evidence="2">The sequence shown here is derived from an EMBL/GenBank/DDBJ whole genome shotgun (WGS) entry which is preliminary data.</text>
</comment>
<reference evidence="2 3" key="1">
    <citation type="journal article" date="2015" name="Genome Announc.">
        <title>Expanding the biotechnology potential of lactobacilli through comparative genomics of 213 strains and associated genera.</title>
        <authorList>
            <person name="Sun Z."/>
            <person name="Harris H.M."/>
            <person name="McCann A."/>
            <person name="Guo C."/>
            <person name="Argimon S."/>
            <person name="Zhang W."/>
            <person name="Yang X."/>
            <person name="Jeffery I.B."/>
            <person name="Cooney J.C."/>
            <person name="Kagawa T.F."/>
            <person name="Liu W."/>
            <person name="Song Y."/>
            <person name="Salvetti E."/>
            <person name="Wrobel A."/>
            <person name="Rasinkangas P."/>
            <person name="Parkhill J."/>
            <person name="Rea M.C."/>
            <person name="O'Sullivan O."/>
            <person name="Ritari J."/>
            <person name="Douillard F.P."/>
            <person name="Paul Ross R."/>
            <person name="Yang R."/>
            <person name="Briner A.E."/>
            <person name="Felis G.E."/>
            <person name="de Vos W.M."/>
            <person name="Barrangou R."/>
            <person name="Klaenhammer T.R."/>
            <person name="Caufield P.W."/>
            <person name="Cui Y."/>
            <person name="Zhang H."/>
            <person name="O'Toole P.W."/>
        </authorList>
    </citation>
    <scope>NUCLEOTIDE SEQUENCE [LARGE SCALE GENOMIC DNA]</scope>
    <source>
        <strain evidence="2 3">DSM 21376</strain>
    </source>
</reference>
<organism evidence="2 3">
    <name type="scientific">Liquorilactobacillus sucicola DSM 21376 = JCM 15457</name>
    <dbReference type="NCBI Taxonomy" id="1423806"/>
    <lineage>
        <taxon>Bacteria</taxon>
        <taxon>Bacillati</taxon>
        <taxon>Bacillota</taxon>
        <taxon>Bacilli</taxon>
        <taxon>Lactobacillales</taxon>
        <taxon>Lactobacillaceae</taxon>
        <taxon>Liquorilactobacillus</taxon>
    </lineage>
</organism>
<dbReference type="Proteomes" id="UP000050961">
    <property type="component" value="Unassembled WGS sequence"/>
</dbReference>
<dbReference type="eggNOG" id="ENOG5032XMN">
    <property type="taxonomic scope" value="Bacteria"/>
</dbReference>
<dbReference type="AlphaFoldDB" id="A0A0R2E0B5"/>
<name>A0A0R2E0B5_9LACO</name>
<accession>A0A0R2E0B5</accession>
<evidence type="ECO:0000256" key="1">
    <source>
        <dbReference type="SAM" id="Phobius"/>
    </source>
</evidence>
<dbReference type="EMBL" id="AYZF01000008">
    <property type="protein sequence ID" value="KRN06679.1"/>
    <property type="molecule type" value="Genomic_DNA"/>
</dbReference>
<keyword evidence="3" id="KW-1185">Reference proteome</keyword>
<dbReference type="Pfam" id="PF13787">
    <property type="entry name" value="HXXEE"/>
    <property type="match status" value="1"/>
</dbReference>
<gene>
    <name evidence="2" type="ORF">FD15_GL000232</name>
</gene>
<evidence type="ECO:0008006" key="4">
    <source>
        <dbReference type="Google" id="ProtNLM"/>
    </source>
</evidence>
<dbReference type="PATRIC" id="fig|1423806.3.peg.235"/>
<keyword evidence="1" id="KW-0472">Membrane</keyword>
<keyword evidence="1" id="KW-0812">Transmembrane</keyword>
<evidence type="ECO:0000313" key="2">
    <source>
        <dbReference type="EMBL" id="KRN06679.1"/>
    </source>
</evidence>
<dbReference type="OrthoDB" id="2340048at2"/>
<sequence length="143" mass="16617">MLQELEEIAFIPTWIAKIKAQKNNQFIRLLPNSSAKIFTLLVLEEYMLLLIIMLICWQAQVLNLYFTIMLAYNLDILIHVAQALLLQSYVPSLNLGIISFLITSGMLWQDSHLVNPEKVFLFLPFIIVLIAANLLLIHKWFKF</sequence>
<feature type="transmembrane region" description="Helical" evidence="1">
    <location>
        <begin position="119"/>
        <end position="137"/>
    </location>
</feature>
<keyword evidence="1" id="KW-1133">Transmembrane helix</keyword>
<protein>
    <recommendedName>
        <fullName evidence="4">HXXEE domain-containing protein</fullName>
    </recommendedName>
</protein>
<evidence type="ECO:0000313" key="3">
    <source>
        <dbReference type="Proteomes" id="UP000050961"/>
    </source>
</evidence>
<feature type="transmembrane region" description="Helical" evidence="1">
    <location>
        <begin position="84"/>
        <end position="107"/>
    </location>
</feature>
<feature type="transmembrane region" description="Helical" evidence="1">
    <location>
        <begin position="46"/>
        <end position="72"/>
    </location>
</feature>